<dbReference type="InterPro" id="IPR011990">
    <property type="entry name" value="TPR-like_helical_dom_sf"/>
</dbReference>
<dbReference type="InterPro" id="IPR002885">
    <property type="entry name" value="PPR_rpt"/>
</dbReference>
<evidence type="ECO:0000256" key="1">
    <source>
        <dbReference type="ARBA" id="ARBA00022737"/>
    </source>
</evidence>
<protein>
    <submittedName>
        <fullName evidence="3">Uncharacterized protein</fullName>
    </submittedName>
</protein>
<dbReference type="AlphaFoldDB" id="A0A1X0P6Z6"/>
<dbReference type="RefSeq" id="XP_028886704.1">
    <property type="nucleotide sequence ID" value="XM_029022158.1"/>
</dbReference>
<accession>A0A1X0P6Z6</accession>
<keyword evidence="1" id="KW-0677">Repeat</keyword>
<dbReference type="PANTHER" id="PTHR47936">
    <property type="entry name" value="PPR_LONG DOMAIN-CONTAINING PROTEIN"/>
    <property type="match status" value="1"/>
</dbReference>
<dbReference type="GeneID" id="39981938"/>
<name>A0A1X0P6Z6_9TRYP</name>
<organism evidence="3 4">
    <name type="scientific">Trypanosoma theileri</name>
    <dbReference type="NCBI Taxonomy" id="67003"/>
    <lineage>
        <taxon>Eukaryota</taxon>
        <taxon>Discoba</taxon>
        <taxon>Euglenozoa</taxon>
        <taxon>Kinetoplastea</taxon>
        <taxon>Metakinetoplastina</taxon>
        <taxon>Trypanosomatida</taxon>
        <taxon>Trypanosomatidae</taxon>
        <taxon>Trypanosoma</taxon>
    </lineage>
</organism>
<proteinExistence type="predicted"/>
<sequence length="362" mass="40299">MPPLTLEQVLARSMRLPRKHTKNMTALGSSHATLGSSTLSPSSNTEVKRDTGAAKLFSLIEKEEEAIAAQRPKIHVSHNLIRNSQDLLTYLHTAKRMRAWEDALRSFNEATKMLLIRQSDDNSGVVLTLRKQGEESKEASGITANIAHLSVLLDVCASAKQWDLVEQLGEVFRKQSPQILINAVSLLARTKEADVKEGLYGWKRALHFLQTRIPPEEQPVEGYNACMSACENSLDWEGALAVIRSMGPNNLQQLDSKITSLVEENKVKSLDGTVNVETEKTAPPSAEAREDMGDMSVLNPPKPDVVTYATLISVLEQCGKNALASEVLQRLPPLEKEEITATYAALIHVWSEQQYRNHRRRF</sequence>
<keyword evidence="4" id="KW-1185">Reference proteome</keyword>
<reference evidence="3 4" key="1">
    <citation type="submission" date="2017-03" db="EMBL/GenBank/DDBJ databases">
        <title>An alternative strategy for trypanosome survival in the mammalian bloodstream revealed through genome and transcriptome analysis of the ubiquitous bovine parasite Trypanosoma (Megatrypanum) theileri.</title>
        <authorList>
            <person name="Kelly S."/>
            <person name="Ivens A."/>
            <person name="Mott A."/>
            <person name="O'Neill E."/>
            <person name="Emms D."/>
            <person name="Macleod O."/>
            <person name="Voorheis P."/>
            <person name="Matthews J."/>
            <person name="Matthews K."/>
            <person name="Carrington M."/>
        </authorList>
    </citation>
    <scope>NUCLEOTIDE SEQUENCE [LARGE SCALE GENOMIC DNA]</scope>
    <source>
        <strain evidence="3">Edinburgh</strain>
    </source>
</reference>
<dbReference type="PANTHER" id="PTHR47936:SF1">
    <property type="entry name" value="PENTATRICOPEPTIDE REPEAT-CONTAINING PROTEIN GUN1, CHLOROPLASTIC"/>
    <property type="match status" value="1"/>
</dbReference>
<evidence type="ECO:0000256" key="2">
    <source>
        <dbReference type="SAM" id="MobiDB-lite"/>
    </source>
</evidence>
<evidence type="ECO:0000313" key="3">
    <source>
        <dbReference type="EMBL" id="ORC92638.1"/>
    </source>
</evidence>
<comment type="caution">
    <text evidence="3">The sequence shown here is derived from an EMBL/GenBank/DDBJ whole genome shotgun (WGS) entry which is preliminary data.</text>
</comment>
<dbReference type="Gene3D" id="1.25.40.10">
    <property type="entry name" value="Tetratricopeptide repeat domain"/>
    <property type="match status" value="1"/>
</dbReference>
<feature type="region of interest" description="Disordered" evidence="2">
    <location>
        <begin position="25"/>
        <end position="47"/>
    </location>
</feature>
<evidence type="ECO:0000313" key="4">
    <source>
        <dbReference type="Proteomes" id="UP000192257"/>
    </source>
</evidence>
<dbReference type="Proteomes" id="UP000192257">
    <property type="component" value="Unassembled WGS sequence"/>
</dbReference>
<dbReference type="EMBL" id="NBCO01000003">
    <property type="protein sequence ID" value="ORC92638.1"/>
    <property type="molecule type" value="Genomic_DNA"/>
</dbReference>
<feature type="compositionally biased region" description="Polar residues" evidence="2">
    <location>
        <begin position="25"/>
        <end position="45"/>
    </location>
</feature>
<dbReference type="VEuPathDB" id="TriTrypDB:TM35_000033910"/>
<gene>
    <name evidence="3" type="ORF">TM35_000033910</name>
</gene>
<dbReference type="Pfam" id="PF13812">
    <property type="entry name" value="PPR_3"/>
    <property type="match status" value="1"/>
</dbReference>
<dbReference type="OrthoDB" id="272846at2759"/>